<evidence type="ECO:0000313" key="1">
    <source>
        <dbReference type="EMBL" id="TGY89948.1"/>
    </source>
</evidence>
<keyword evidence="2" id="KW-1185">Reference proteome</keyword>
<dbReference type="AlphaFoldDB" id="A0A4S2H3K0"/>
<accession>A0A4S2H3K0</accession>
<dbReference type="SUPFAM" id="SSF55298">
    <property type="entry name" value="YjgF-like"/>
    <property type="match status" value="1"/>
</dbReference>
<proteinExistence type="predicted"/>
<name>A0A4S2H3K0_9PROT</name>
<dbReference type="Pfam" id="PF01042">
    <property type="entry name" value="Ribonuc_L-PSP"/>
    <property type="match status" value="1"/>
</dbReference>
<comment type="caution">
    <text evidence="1">The sequence shown here is derived from an EMBL/GenBank/DDBJ whole genome shotgun (WGS) entry which is preliminary data.</text>
</comment>
<gene>
    <name evidence="1" type="ORF">E5163_02075</name>
</gene>
<dbReference type="Gene3D" id="3.30.1330.40">
    <property type="entry name" value="RutC-like"/>
    <property type="match status" value="1"/>
</dbReference>
<evidence type="ECO:0000313" key="2">
    <source>
        <dbReference type="Proteomes" id="UP000308054"/>
    </source>
</evidence>
<organism evidence="1 2">
    <name type="scientific">Marinicauda algicola</name>
    <dbReference type="NCBI Taxonomy" id="2029849"/>
    <lineage>
        <taxon>Bacteria</taxon>
        <taxon>Pseudomonadati</taxon>
        <taxon>Pseudomonadota</taxon>
        <taxon>Alphaproteobacteria</taxon>
        <taxon>Maricaulales</taxon>
        <taxon>Maricaulaceae</taxon>
        <taxon>Marinicauda</taxon>
    </lineage>
</organism>
<dbReference type="Proteomes" id="UP000308054">
    <property type="component" value="Unassembled WGS sequence"/>
</dbReference>
<dbReference type="EMBL" id="SRXW01000001">
    <property type="protein sequence ID" value="TGY89948.1"/>
    <property type="molecule type" value="Genomic_DNA"/>
</dbReference>
<dbReference type="CDD" id="cd06154">
    <property type="entry name" value="YjgF_YER057c_UK114_like_6"/>
    <property type="match status" value="1"/>
</dbReference>
<dbReference type="PANTHER" id="PTHR43857">
    <property type="entry name" value="BLR7761 PROTEIN"/>
    <property type="match status" value="1"/>
</dbReference>
<dbReference type="InterPro" id="IPR006175">
    <property type="entry name" value="YjgF/YER057c/UK114"/>
</dbReference>
<dbReference type="PANTHER" id="PTHR43857:SF1">
    <property type="entry name" value="YJGH FAMILY PROTEIN"/>
    <property type="match status" value="1"/>
</dbReference>
<reference evidence="1 2" key="1">
    <citation type="journal article" date="2017" name="Int. J. Syst. Evol. Microbiol.">
        <title>Marinicauda algicola sp. nov., isolated from a marine red alga Rhodosorus marinus.</title>
        <authorList>
            <person name="Jeong S.E."/>
            <person name="Jeon S.H."/>
            <person name="Chun B.H."/>
            <person name="Kim D.W."/>
            <person name="Jeon C.O."/>
        </authorList>
    </citation>
    <scope>NUCLEOTIDE SEQUENCE [LARGE SCALE GENOMIC DNA]</scope>
    <source>
        <strain evidence="1 2">JCM 31718</strain>
    </source>
</reference>
<dbReference type="RefSeq" id="WP_135994445.1">
    <property type="nucleotide sequence ID" value="NZ_CP071057.1"/>
</dbReference>
<sequence length="141" mass="14676">MRTEADGAVLRITSGAPWEDKVGYRRAVVHGGLVWVAGTVAVGEDGRPFAPGDAGAQAGRCLEIIARALEAAGTDTAHVVRTRMFVTDMSPQVQAAVGEAHRRVFGAHPPASTMVGVSALATPDYLVEIEADAVLPSTVRS</sequence>
<dbReference type="OrthoDB" id="9803101at2"/>
<protein>
    <submittedName>
        <fullName evidence="1">RidA family protein</fullName>
    </submittedName>
</protein>
<dbReference type="InterPro" id="IPR035959">
    <property type="entry name" value="RutC-like_sf"/>
</dbReference>